<dbReference type="SMART" id="SM00388">
    <property type="entry name" value="HisKA"/>
    <property type="match status" value="1"/>
</dbReference>
<feature type="modified residue" description="4-aspartylphosphate" evidence="19">
    <location>
        <position position="830"/>
    </location>
</feature>
<feature type="transmembrane region" description="Helical" evidence="21">
    <location>
        <begin position="129"/>
        <end position="148"/>
    </location>
</feature>
<evidence type="ECO:0000313" key="27">
    <source>
        <dbReference type="EMBL" id="NML24371.1"/>
    </source>
</evidence>
<feature type="domain" description="PAC" evidence="24">
    <location>
        <begin position="325"/>
        <end position="377"/>
    </location>
</feature>
<dbReference type="InterPro" id="IPR000700">
    <property type="entry name" value="PAS-assoc_C"/>
</dbReference>
<comment type="subunit">
    <text evidence="15">At low DSF concentrations, interacts with RpfF.</text>
</comment>
<dbReference type="PROSITE" id="PS50885">
    <property type="entry name" value="HAMP"/>
    <property type="match status" value="1"/>
</dbReference>
<keyword evidence="4" id="KW-1003">Cell membrane</keyword>
<dbReference type="PROSITE" id="PS50113">
    <property type="entry name" value="PAC"/>
    <property type="match status" value="1"/>
</dbReference>
<evidence type="ECO:0000259" key="24">
    <source>
        <dbReference type="PROSITE" id="PS50113"/>
    </source>
</evidence>
<dbReference type="Gene3D" id="3.30.565.10">
    <property type="entry name" value="Histidine kinase-like ATPase, C-terminal domain"/>
    <property type="match status" value="1"/>
</dbReference>
<evidence type="ECO:0000256" key="14">
    <source>
        <dbReference type="ARBA" id="ARBA00058004"/>
    </source>
</evidence>
<evidence type="ECO:0000256" key="18">
    <source>
        <dbReference type="PROSITE-ProRule" id="PRU00110"/>
    </source>
</evidence>
<reference evidence="27 28" key="1">
    <citation type="submission" date="2020-04" db="EMBL/GenBank/DDBJ databases">
        <title>Zoogloea sp. G-4-1-14 isolated from soil.</title>
        <authorList>
            <person name="Dahal R.H."/>
        </authorList>
    </citation>
    <scope>NUCLEOTIDE SEQUENCE [LARGE SCALE GENOMIC DNA]</scope>
    <source>
        <strain evidence="27 28">G-4-1-14</strain>
    </source>
</reference>
<dbReference type="InterPro" id="IPR011006">
    <property type="entry name" value="CheY-like_superfamily"/>
</dbReference>
<dbReference type="Gene3D" id="1.10.287.130">
    <property type="match status" value="1"/>
</dbReference>
<comment type="function">
    <text evidence="14">Member of the two-component regulatory system BvgS/BvgA. Phosphorylates BvgA via a four-step phosphorelay in response to environmental signals.</text>
</comment>
<dbReference type="PROSITE" id="PS50894">
    <property type="entry name" value="HPT"/>
    <property type="match status" value="1"/>
</dbReference>
<evidence type="ECO:0000256" key="8">
    <source>
        <dbReference type="ARBA" id="ARBA00022741"/>
    </source>
</evidence>
<dbReference type="CDD" id="cd00088">
    <property type="entry name" value="HPT"/>
    <property type="match status" value="1"/>
</dbReference>
<dbReference type="SUPFAM" id="SSF55785">
    <property type="entry name" value="PYP-like sensor domain (PAS domain)"/>
    <property type="match status" value="1"/>
</dbReference>
<dbReference type="PANTHER" id="PTHR45339:SF1">
    <property type="entry name" value="HYBRID SIGNAL TRANSDUCTION HISTIDINE KINASE J"/>
    <property type="match status" value="1"/>
</dbReference>
<dbReference type="InterPro" id="IPR036097">
    <property type="entry name" value="HisK_dim/P_sf"/>
</dbReference>
<dbReference type="SMART" id="SM00073">
    <property type="entry name" value="HPT"/>
    <property type="match status" value="1"/>
</dbReference>
<dbReference type="SMART" id="SM00387">
    <property type="entry name" value="HATPase_c"/>
    <property type="match status" value="1"/>
</dbReference>
<dbReference type="InterPro" id="IPR004358">
    <property type="entry name" value="Sig_transdc_His_kin-like_C"/>
</dbReference>
<keyword evidence="10" id="KW-0067">ATP-binding</keyword>
<dbReference type="PROSITE" id="PS50109">
    <property type="entry name" value="HIS_KIN"/>
    <property type="match status" value="1"/>
</dbReference>
<evidence type="ECO:0000259" key="22">
    <source>
        <dbReference type="PROSITE" id="PS50109"/>
    </source>
</evidence>
<dbReference type="InterPro" id="IPR003661">
    <property type="entry name" value="HisK_dim/P_dom"/>
</dbReference>
<dbReference type="Pfam" id="PF00072">
    <property type="entry name" value="Response_reg"/>
    <property type="match status" value="2"/>
</dbReference>
<evidence type="ECO:0000259" key="26">
    <source>
        <dbReference type="PROSITE" id="PS50894"/>
    </source>
</evidence>
<feature type="modified residue" description="4-aspartylphosphate" evidence="19">
    <location>
        <position position="688"/>
    </location>
</feature>
<dbReference type="InterPro" id="IPR003594">
    <property type="entry name" value="HATPase_dom"/>
</dbReference>
<comment type="catalytic activity">
    <reaction evidence="1">
        <text>ATP + protein L-histidine = ADP + protein N-phospho-L-histidine.</text>
        <dbReference type="EC" id="2.7.13.3"/>
    </reaction>
</comment>
<dbReference type="Proteomes" id="UP000580043">
    <property type="component" value="Unassembled WGS sequence"/>
</dbReference>
<dbReference type="InterPro" id="IPR001789">
    <property type="entry name" value="Sig_transdc_resp-reg_receiver"/>
</dbReference>
<dbReference type="Gene3D" id="3.40.50.2300">
    <property type="match status" value="2"/>
</dbReference>
<dbReference type="GO" id="GO:0005886">
    <property type="term" value="C:plasma membrane"/>
    <property type="evidence" value="ECO:0007669"/>
    <property type="project" value="UniProtKB-SubCell"/>
</dbReference>
<dbReference type="SUPFAM" id="SSF55874">
    <property type="entry name" value="ATPase domain of HSP90 chaperone/DNA topoisomerase II/histidine kinase"/>
    <property type="match status" value="1"/>
</dbReference>
<feature type="domain" description="Response regulatory" evidence="23">
    <location>
        <begin position="781"/>
        <end position="897"/>
    </location>
</feature>
<dbReference type="PANTHER" id="PTHR45339">
    <property type="entry name" value="HYBRID SIGNAL TRANSDUCTION HISTIDINE KINASE J"/>
    <property type="match status" value="1"/>
</dbReference>
<organism evidence="27 28">
    <name type="scientific">Zoogloea dura</name>
    <dbReference type="NCBI Taxonomy" id="2728840"/>
    <lineage>
        <taxon>Bacteria</taxon>
        <taxon>Pseudomonadati</taxon>
        <taxon>Pseudomonadota</taxon>
        <taxon>Betaproteobacteria</taxon>
        <taxon>Rhodocyclales</taxon>
        <taxon>Zoogloeaceae</taxon>
        <taxon>Zoogloea</taxon>
    </lineage>
</organism>
<dbReference type="PRINTS" id="PR00344">
    <property type="entry name" value="BCTRLSENSOR"/>
</dbReference>
<keyword evidence="11 21" id="KW-1133">Transmembrane helix</keyword>
<evidence type="ECO:0000256" key="4">
    <source>
        <dbReference type="ARBA" id="ARBA00022475"/>
    </source>
</evidence>
<protein>
    <recommendedName>
        <fullName evidence="16">Sensory/regulatory protein RpfC</fullName>
        <ecNumber evidence="3">2.7.13.3</ecNumber>
    </recommendedName>
    <alternativeName>
        <fullName evidence="17">Virulence sensor protein BvgS</fullName>
    </alternativeName>
</protein>
<keyword evidence="28" id="KW-1185">Reference proteome</keyword>
<evidence type="ECO:0000256" key="1">
    <source>
        <dbReference type="ARBA" id="ARBA00000085"/>
    </source>
</evidence>
<dbReference type="CDD" id="cd16922">
    <property type="entry name" value="HATPase_EvgS-ArcB-TorS-like"/>
    <property type="match status" value="1"/>
</dbReference>
<dbReference type="Gene3D" id="1.20.120.160">
    <property type="entry name" value="HPT domain"/>
    <property type="match status" value="1"/>
</dbReference>
<feature type="coiled-coil region" evidence="20">
    <location>
        <begin position="210"/>
        <end position="237"/>
    </location>
</feature>
<dbReference type="CDD" id="cd17546">
    <property type="entry name" value="REC_hyHK_CKI1_RcsC-like"/>
    <property type="match status" value="2"/>
</dbReference>
<dbReference type="InterPro" id="IPR008207">
    <property type="entry name" value="Sig_transdc_His_kin_Hpt_dom"/>
</dbReference>
<feature type="domain" description="Response regulatory" evidence="23">
    <location>
        <begin position="634"/>
        <end position="755"/>
    </location>
</feature>
<keyword evidence="13 21" id="KW-0472">Membrane</keyword>
<dbReference type="GO" id="GO:0005524">
    <property type="term" value="F:ATP binding"/>
    <property type="evidence" value="ECO:0007669"/>
    <property type="project" value="UniProtKB-KW"/>
</dbReference>
<dbReference type="EMBL" id="JABBGA010000001">
    <property type="protein sequence ID" value="NML24371.1"/>
    <property type="molecule type" value="Genomic_DNA"/>
</dbReference>
<dbReference type="FunFam" id="1.10.287.130:FF:000002">
    <property type="entry name" value="Two-component osmosensing histidine kinase"/>
    <property type="match status" value="1"/>
</dbReference>
<evidence type="ECO:0000256" key="10">
    <source>
        <dbReference type="ARBA" id="ARBA00022840"/>
    </source>
</evidence>
<dbReference type="Pfam" id="PF17149">
    <property type="entry name" value="CHASE5"/>
    <property type="match status" value="1"/>
</dbReference>
<evidence type="ECO:0000256" key="11">
    <source>
        <dbReference type="ARBA" id="ARBA00022989"/>
    </source>
</evidence>
<name>A0A848G3W6_9RHOO</name>
<dbReference type="SMART" id="SM00448">
    <property type="entry name" value="REC"/>
    <property type="match status" value="2"/>
</dbReference>
<evidence type="ECO:0000256" key="21">
    <source>
        <dbReference type="SAM" id="Phobius"/>
    </source>
</evidence>
<dbReference type="Gene3D" id="3.30.450.20">
    <property type="entry name" value="PAS domain"/>
    <property type="match status" value="1"/>
</dbReference>
<dbReference type="InterPro" id="IPR036890">
    <property type="entry name" value="HATPase_C_sf"/>
</dbReference>
<dbReference type="InterPro" id="IPR003660">
    <property type="entry name" value="HAMP_dom"/>
</dbReference>
<dbReference type="Gene3D" id="6.10.340.10">
    <property type="match status" value="1"/>
</dbReference>
<feature type="domain" description="HAMP" evidence="25">
    <location>
        <begin position="150"/>
        <end position="208"/>
    </location>
</feature>
<keyword evidence="7 21" id="KW-0812">Transmembrane</keyword>
<evidence type="ECO:0000256" key="3">
    <source>
        <dbReference type="ARBA" id="ARBA00012438"/>
    </source>
</evidence>
<feature type="domain" description="HPt" evidence="26">
    <location>
        <begin position="942"/>
        <end position="1040"/>
    </location>
</feature>
<gene>
    <name evidence="27" type="ORF">HHL15_01315</name>
</gene>
<dbReference type="Pfam" id="PF01627">
    <property type="entry name" value="Hpt"/>
    <property type="match status" value="1"/>
</dbReference>
<evidence type="ECO:0000313" key="28">
    <source>
        <dbReference type="Proteomes" id="UP000580043"/>
    </source>
</evidence>
<dbReference type="CDD" id="cd00082">
    <property type="entry name" value="HisKA"/>
    <property type="match status" value="1"/>
</dbReference>
<evidence type="ECO:0000259" key="23">
    <source>
        <dbReference type="PROSITE" id="PS50110"/>
    </source>
</evidence>
<comment type="caution">
    <text evidence="27">The sequence shown here is derived from an EMBL/GenBank/DDBJ whole genome shotgun (WGS) entry which is preliminary data.</text>
</comment>
<evidence type="ECO:0000259" key="25">
    <source>
        <dbReference type="PROSITE" id="PS50885"/>
    </source>
</evidence>
<evidence type="ECO:0000256" key="20">
    <source>
        <dbReference type="SAM" id="Coils"/>
    </source>
</evidence>
<dbReference type="InterPro" id="IPR035965">
    <property type="entry name" value="PAS-like_dom_sf"/>
</dbReference>
<dbReference type="Pfam" id="PF00512">
    <property type="entry name" value="HisKA"/>
    <property type="match status" value="1"/>
</dbReference>
<comment type="subcellular location">
    <subcellularLocation>
        <location evidence="2">Cell membrane</location>
        <topology evidence="2">Multi-pass membrane protein</topology>
    </subcellularLocation>
</comment>
<dbReference type="InterPro" id="IPR036641">
    <property type="entry name" value="HPT_dom_sf"/>
</dbReference>
<dbReference type="PROSITE" id="PS50110">
    <property type="entry name" value="RESPONSE_REGULATORY"/>
    <property type="match status" value="2"/>
</dbReference>
<dbReference type="InterPro" id="IPR005467">
    <property type="entry name" value="His_kinase_dom"/>
</dbReference>
<dbReference type="SUPFAM" id="SSF47226">
    <property type="entry name" value="Histidine-containing phosphotransfer domain, HPT domain"/>
    <property type="match status" value="1"/>
</dbReference>
<dbReference type="InterPro" id="IPR033414">
    <property type="entry name" value="Sensor_dom"/>
</dbReference>
<dbReference type="RefSeq" id="WP_169144006.1">
    <property type="nucleotide sequence ID" value="NZ_JABBGA010000001.1"/>
</dbReference>
<evidence type="ECO:0000256" key="16">
    <source>
        <dbReference type="ARBA" id="ARBA00068150"/>
    </source>
</evidence>
<keyword evidence="12" id="KW-0902">Two-component regulatory system</keyword>
<keyword evidence="6" id="KW-0808">Transferase</keyword>
<dbReference type="GO" id="GO:0000155">
    <property type="term" value="F:phosphorelay sensor kinase activity"/>
    <property type="evidence" value="ECO:0007669"/>
    <property type="project" value="InterPro"/>
</dbReference>
<evidence type="ECO:0000256" key="15">
    <source>
        <dbReference type="ARBA" id="ARBA00064003"/>
    </source>
</evidence>
<evidence type="ECO:0000256" key="7">
    <source>
        <dbReference type="ARBA" id="ARBA00022692"/>
    </source>
</evidence>
<feature type="modified residue" description="Phosphohistidine" evidence="18">
    <location>
        <position position="981"/>
    </location>
</feature>
<keyword evidence="8" id="KW-0547">Nucleotide-binding</keyword>
<dbReference type="EC" id="2.7.13.3" evidence="3"/>
<keyword evidence="9" id="KW-0418">Kinase</keyword>
<accession>A0A848G3W6</accession>
<dbReference type="FunFam" id="3.30.565.10:FF:000010">
    <property type="entry name" value="Sensor histidine kinase RcsC"/>
    <property type="match status" value="1"/>
</dbReference>
<dbReference type="Pfam" id="PF02518">
    <property type="entry name" value="HATPase_c"/>
    <property type="match status" value="1"/>
</dbReference>
<feature type="domain" description="Histidine kinase" evidence="22">
    <location>
        <begin position="395"/>
        <end position="616"/>
    </location>
</feature>
<evidence type="ECO:0000256" key="17">
    <source>
        <dbReference type="ARBA" id="ARBA00070152"/>
    </source>
</evidence>
<evidence type="ECO:0000256" key="2">
    <source>
        <dbReference type="ARBA" id="ARBA00004651"/>
    </source>
</evidence>
<dbReference type="SUPFAM" id="SSF52172">
    <property type="entry name" value="CheY-like"/>
    <property type="match status" value="2"/>
</dbReference>
<dbReference type="SUPFAM" id="SSF47384">
    <property type="entry name" value="Homodimeric domain of signal transducing histidine kinase"/>
    <property type="match status" value="1"/>
</dbReference>
<evidence type="ECO:0000256" key="5">
    <source>
        <dbReference type="ARBA" id="ARBA00022553"/>
    </source>
</evidence>
<keyword evidence="5 19" id="KW-0597">Phosphoprotein</keyword>
<dbReference type="AlphaFoldDB" id="A0A848G3W6"/>
<keyword evidence="20" id="KW-0175">Coiled coil</keyword>
<sequence>MSLLLTAADYGRTQRRDRADLEHWFGLLADSSLPPIANAVWNYNLDALQLFVDGIARQPDVVYVAVHDGRSRMLSKGESSDTLVIRDLPLLHTWPAAAGTARTEEIGKLVIGIDDTAARRRALETVSRGLVSNLVLVCCIAGFLLLIIERQVMRHLRMTSQFVVALSRSNLREHLQLDRGSRRGPDDELDLLVTGLNKMQDSLCHSIASLEDDIRKRQAAEAEVRRLNTDLEHHVEERTHQLQQARAAAEQVLDLTGSAHWMLDWGDEGPHIASSPRLEKLLGLAPAAQHRLDQLIDGIAALSPTDARRFESLIRELYTGKRQESHMTFPFRRPVDNGRIWLDALAVLATDANGQPRITGSLQDVTQQKATEAALEDAKEQAEAAMRTKSEFLADMSHEIRTPINAVCGMCHLMLRTTLTARQEDYALKIRQAGDHLLGIINNILDLSKIESGKQTLESTDFELDGVLDHMANLVGDKAAQKGLELIFEIAPEVPRQLCGDPLRLSQILVNYGNNAVKFTEHGEVRVRVALDHQDAEQLVLRFTVTDSGIGLEPEQITRLFGSFEQASTFTTRKYGGSGLGLVISKRLAEMMGGRVGVESTPGQGSSFWFTARLSLAVTASPGPGLDPALRQSRVLVVDDNAAARNSILEALSQLEMRPEVAASADEALQLLEASMGHTDTFSAVLIDWAMPGMDGLTTARKIRLMGLNPAPALVLLTAHGQDEVLHAAEEMHLDATLFKPILETALLQVLNRVLGSEAPVDGGRLPGAAPAQLPRYPGRRILLVEDNRLNQQVATEMLADAGLIVDLAENGAQAVEMAAQRDYDMVLMDIQMPVMDGITATRLLRAAPRTRELPIIAMTANVMQEDRYRYLKAGMTDFIAKPIEPAMLFRTLAANLSPQAVVAARELAAAPPAPEEDESTVFPPYIEGIDLKAGRSRLMGSDSRYARYLRLFAEHSAEVPLQLQAALDARDLPGVQRLAHTLKGSAGQVGAEQVRAAAAELEKAVADGASTATQTEMVSRITEVLILAVNGIYSAFPTQTETSRPVENAGSVIAELLSLIENDDAKALAVFDAHRTLLEEMLGSVGYQALAGHLQQFDFDQALETLRRHQERQV</sequence>
<proteinExistence type="predicted"/>
<evidence type="ECO:0000256" key="6">
    <source>
        <dbReference type="ARBA" id="ARBA00022679"/>
    </source>
</evidence>
<evidence type="ECO:0000256" key="12">
    <source>
        <dbReference type="ARBA" id="ARBA00023012"/>
    </source>
</evidence>
<feature type="coiled-coil region" evidence="20">
    <location>
        <begin position="365"/>
        <end position="395"/>
    </location>
</feature>
<evidence type="ECO:0000256" key="19">
    <source>
        <dbReference type="PROSITE-ProRule" id="PRU00169"/>
    </source>
</evidence>
<evidence type="ECO:0000256" key="9">
    <source>
        <dbReference type="ARBA" id="ARBA00022777"/>
    </source>
</evidence>
<evidence type="ECO:0000256" key="13">
    <source>
        <dbReference type="ARBA" id="ARBA00023136"/>
    </source>
</evidence>